<gene>
    <name evidence="1" type="ORF">NGAL_HAMBI1189_40910</name>
</gene>
<dbReference type="Proteomes" id="UP000039660">
    <property type="component" value="Unassembled WGS sequence"/>
</dbReference>
<evidence type="ECO:0000313" key="1">
    <source>
        <dbReference type="EMBL" id="CDZ51655.1"/>
    </source>
</evidence>
<organism evidence="1 2">
    <name type="scientific">Neorhizobium galegae bv. officinalis</name>
    <dbReference type="NCBI Taxonomy" id="323656"/>
    <lineage>
        <taxon>Bacteria</taxon>
        <taxon>Pseudomonadati</taxon>
        <taxon>Pseudomonadota</taxon>
        <taxon>Alphaproteobacteria</taxon>
        <taxon>Hyphomicrobiales</taxon>
        <taxon>Rhizobiaceae</taxon>
        <taxon>Rhizobium/Agrobacterium group</taxon>
        <taxon>Neorhizobium</taxon>
    </lineage>
</organism>
<name>A0A0T7GWJ9_NEOGA</name>
<dbReference type="AlphaFoldDB" id="A0A0T7GWJ9"/>
<dbReference type="EMBL" id="CCRK01000010">
    <property type="protein sequence ID" value="CDZ51655.1"/>
    <property type="molecule type" value="Genomic_DNA"/>
</dbReference>
<sequence>MPATTLLGAIALISGRWLNPCVTVKDADGERGRARLRTLPMIDEHLLRDIGFREEVSRLHRNRFPGF</sequence>
<protein>
    <recommendedName>
        <fullName evidence="3">DUF1127 domain-containing protein</fullName>
    </recommendedName>
</protein>
<dbReference type="RefSeq" id="WP_046636958.1">
    <property type="nucleotide sequence ID" value="NZ_CCRK01000010.1"/>
</dbReference>
<evidence type="ECO:0000313" key="2">
    <source>
        <dbReference type="Proteomes" id="UP000039660"/>
    </source>
</evidence>
<proteinExistence type="predicted"/>
<evidence type="ECO:0008006" key="3">
    <source>
        <dbReference type="Google" id="ProtNLM"/>
    </source>
</evidence>
<reference evidence="1 2" key="1">
    <citation type="submission" date="2014-08" db="EMBL/GenBank/DDBJ databases">
        <authorList>
            <person name="Chen Y.-H."/>
        </authorList>
    </citation>
    <scope>NUCLEOTIDE SEQUENCE [LARGE SCALE GENOMIC DNA]</scope>
</reference>
<accession>A0A0T7GWJ9</accession>